<evidence type="ECO:0000256" key="18">
    <source>
        <dbReference type="SAM" id="Phobius"/>
    </source>
</evidence>
<feature type="compositionally biased region" description="Low complexity" evidence="17">
    <location>
        <begin position="126"/>
        <end position="156"/>
    </location>
</feature>
<evidence type="ECO:0000256" key="17">
    <source>
        <dbReference type="SAM" id="MobiDB-lite"/>
    </source>
</evidence>
<feature type="region of interest" description="Disordered" evidence="17">
    <location>
        <begin position="126"/>
        <end position="163"/>
    </location>
</feature>
<keyword evidence="10" id="KW-0560">Oxidoreductase</keyword>
<accession>A0A2A7UPW7</accession>
<protein>
    <recommendedName>
        <fullName evidence="4">Cytochrome bo(3) ubiquinol oxidase subunit 4</fullName>
    </recommendedName>
    <alternativeName>
        <fullName evidence="16">Cytochrome o ubiquinol oxidase subunit 4</fullName>
    </alternativeName>
    <alternativeName>
        <fullName evidence="13">Oxidase bo(3) subunit 4</fullName>
    </alternativeName>
    <alternativeName>
        <fullName evidence="14">Ubiquinol oxidase polypeptide IV</fullName>
    </alternativeName>
    <alternativeName>
        <fullName evidence="15">Ubiquinol oxidase subunit 4</fullName>
    </alternativeName>
</protein>
<dbReference type="GO" id="GO:0015990">
    <property type="term" value="P:electron transport coupled proton transport"/>
    <property type="evidence" value="ECO:0007669"/>
    <property type="project" value="InterPro"/>
</dbReference>
<dbReference type="Proteomes" id="UP000220246">
    <property type="component" value="Unassembled WGS sequence"/>
</dbReference>
<dbReference type="OrthoDB" id="2375888at2"/>
<keyword evidence="9 18" id="KW-1133">Transmembrane helix</keyword>
<evidence type="ECO:0000256" key="13">
    <source>
        <dbReference type="ARBA" id="ARBA00030071"/>
    </source>
</evidence>
<dbReference type="InterPro" id="IPR014210">
    <property type="entry name" value="Cyt_o_ubiqinol_oxidase_su4"/>
</dbReference>
<keyword evidence="20" id="KW-1185">Reference proteome</keyword>
<keyword evidence="11 18" id="KW-0472">Membrane</keyword>
<feature type="transmembrane region" description="Helical" evidence="18">
    <location>
        <begin position="87"/>
        <end position="109"/>
    </location>
</feature>
<feature type="transmembrane region" description="Helical" evidence="18">
    <location>
        <begin position="56"/>
        <end position="75"/>
    </location>
</feature>
<dbReference type="InterPro" id="IPR050968">
    <property type="entry name" value="Cytochrome_c_oxidase_bac_sub4"/>
</dbReference>
<dbReference type="AlphaFoldDB" id="A0A2A7UPW7"/>
<dbReference type="GO" id="GO:0009319">
    <property type="term" value="C:cytochrome o ubiquinol oxidase complex"/>
    <property type="evidence" value="ECO:0007669"/>
    <property type="project" value="TreeGrafter"/>
</dbReference>
<dbReference type="GO" id="GO:0005886">
    <property type="term" value="C:plasma membrane"/>
    <property type="evidence" value="ECO:0007669"/>
    <property type="project" value="UniProtKB-SubCell"/>
</dbReference>
<evidence type="ECO:0000256" key="15">
    <source>
        <dbReference type="ARBA" id="ARBA00031887"/>
    </source>
</evidence>
<keyword evidence="5" id="KW-0813">Transport</keyword>
<dbReference type="Pfam" id="PF03626">
    <property type="entry name" value="COX4_pro"/>
    <property type="match status" value="1"/>
</dbReference>
<evidence type="ECO:0000256" key="9">
    <source>
        <dbReference type="ARBA" id="ARBA00022989"/>
    </source>
</evidence>
<comment type="similarity">
    <text evidence="2">Belongs to the cytochrome c oxidase bacterial subunit 4 family.</text>
</comment>
<evidence type="ECO:0000256" key="3">
    <source>
        <dbReference type="ARBA" id="ARBA00011700"/>
    </source>
</evidence>
<dbReference type="PANTHER" id="PTHR36835:SF1">
    <property type="entry name" value="CYTOCHROME BO(3) UBIQUINOL OXIDASE SUBUNIT 4"/>
    <property type="match status" value="1"/>
</dbReference>
<evidence type="ECO:0000256" key="14">
    <source>
        <dbReference type="ARBA" id="ARBA00030211"/>
    </source>
</evidence>
<evidence type="ECO:0000313" key="19">
    <source>
        <dbReference type="EMBL" id="PEH87313.1"/>
    </source>
</evidence>
<dbReference type="InterPro" id="IPR005171">
    <property type="entry name" value="Cyt_c_oxidase_su4_prok"/>
</dbReference>
<evidence type="ECO:0000256" key="10">
    <source>
        <dbReference type="ARBA" id="ARBA00023002"/>
    </source>
</evidence>
<feature type="transmembrane region" description="Helical" evidence="18">
    <location>
        <begin position="26"/>
        <end position="44"/>
    </location>
</feature>
<keyword evidence="6" id="KW-1003">Cell membrane</keyword>
<comment type="caution">
    <text evidence="19">The sequence shown here is derived from an EMBL/GenBank/DDBJ whole genome shotgun (WGS) entry which is preliminary data.</text>
</comment>
<evidence type="ECO:0000256" key="7">
    <source>
        <dbReference type="ARBA" id="ARBA00022692"/>
    </source>
</evidence>
<gene>
    <name evidence="19" type="primary">cyoD</name>
    <name evidence="19" type="ORF">CRM82_00600</name>
</gene>
<evidence type="ECO:0000256" key="11">
    <source>
        <dbReference type="ARBA" id="ARBA00023136"/>
    </source>
</evidence>
<proteinExistence type="inferred from homology"/>
<organism evidence="19 20">
    <name type="scientific">Comamonas terrigena</name>
    <dbReference type="NCBI Taxonomy" id="32013"/>
    <lineage>
        <taxon>Bacteria</taxon>
        <taxon>Pseudomonadati</taxon>
        <taxon>Pseudomonadota</taxon>
        <taxon>Betaproteobacteria</taxon>
        <taxon>Burkholderiales</taxon>
        <taxon>Comamonadaceae</taxon>
        <taxon>Comamonas</taxon>
    </lineage>
</organism>
<comment type="subunit">
    <text evidence="3">Heterooctamer of two A chains, two B chains, two C chains and two D chains.</text>
</comment>
<comment type="function">
    <text evidence="12">Cytochrome bo(3) ubiquinol terminal oxidase is the component of the aerobic respiratory chain of E.coli that predominates when cells are grown at high aeration. Has proton pump activity across the membrane in addition to electron transfer, pumping 2 protons/electron.</text>
</comment>
<evidence type="ECO:0000256" key="2">
    <source>
        <dbReference type="ARBA" id="ARBA00008079"/>
    </source>
</evidence>
<dbReference type="PANTHER" id="PTHR36835">
    <property type="entry name" value="CYTOCHROME BO(3) UBIQUINOL OXIDASE SUBUNIT 4"/>
    <property type="match status" value="1"/>
</dbReference>
<evidence type="ECO:0000256" key="1">
    <source>
        <dbReference type="ARBA" id="ARBA00004651"/>
    </source>
</evidence>
<dbReference type="NCBIfam" id="TIGR02847">
    <property type="entry name" value="CyoD"/>
    <property type="match status" value="1"/>
</dbReference>
<evidence type="ECO:0000256" key="5">
    <source>
        <dbReference type="ARBA" id="ARBA00022448"/>
    </source>
</evidence>
<evidence type="ECO:0000256" key="8">
    <source>
        <dbReference type="ARBA" id="ARBA00022982"/>
    </source>
</evidence>
<dbReference type="GO" id="GO:0009486">
    <property type="term" value="F:cytochrome bo3 ubiquinol oxidase activity"/>
    <property type="evidence" value="ECO:0007669"/>
    <property type="project" value="InterPro"/>
</dbReference>
<evidence type="ECO:0000256" key="12">
    <source>
        <dbReference type="ARBA" id="ARBA00025694"/>
    </source>
</evidence>
<evidence type="ECO:0000256" key="16">
    <source>
        <dbReference type="ARBA" id="ARBA00032185"/>
    </source>
</evidence>
<dbReference type="STRING" id="1219032.GCA_001515545_03673"/>
<dbReference type="GO" id="GO:0019646">
    <property type="term" value="P:aerobic electron transport chain"/>
    <property type="evidence" value="ECO:0007669"/>
    <property type="project" value="TreeGrafter"/>
</dbReference>
<name>A0A2A7UPW7_COMTR</name>
<keyword evidence="7 18" id="KW-0812">Transmembrane</keyword>
<dbReference type="GO" id="GO:0015078">
    <property type="term" value="F:proton transmembrane transporter activity"/>
    <property type="evidence" value="ECO:0007669"/>
    <property type="project" value="TreeGrafter"/>
</dbReference>
<keyword evidence="8" id="KW-0249">Electron transport</keyword>
<evidence type="ECO:0000256" key="4">
    <source>
        <dbReference type="ARBA" id="ARBA00014689"/>
    </source>
</evidence>
<reference evidence="20" key="1">
    <citation type="submission" date="2017-09" db="EMBL/GenBank/DDBJ databases">
        <title>FDA dAtabase for Regulatory Grade micrObial Sequences (FDA-ARGOS): Supporting development and validation of Infectious Disease Dx tests.</title>
        <authorList>
            <person name="Minogue T."/>
            <person name="Wolcott M."/>
            <person name="Wasieloski L."/>
            <person name="Aguilar W."/>
            <person name="Moore D."/>
            <person name="Tallon L."/>
            <person name="Sadzewicz L."/>
            <person name="Ott S."/>
            <person name="Zhao X."/>
            <person name="Nagaraj S."/>
            <person name="Vavikolanu K."/>
            <person name="Aluvathingal J."/>
            <person name="Nadendla S."/>
            <person name="Sichtig H."/>
        </authorList>
    </citation>
    <scope>NUCLEOTIDE SEQUENCE [LARGE SCALE GENOMIC DNA]</scope>
    <source>
        <strain evidence="20">FDAARGOS_394</strain>
    </source>
</reference>
<evidence type="ECO:0000313" key="20">
    <source>
        <dbReference type="Proteomes" id="UP000220246"/>
    </source>
</evidence>
<comment type="subcellular location">
    <subcellularLocation>
        <location evidence="1">Cell membrane</location>
        <topology evidence="1">Multi-pass membrane protein</topology>
    </subcellularLocation>
</comment>
<sequence>MSAHDLHAGHGDHHDHDDLHVTMGDYVKGFILAVILTVIPFYLVMSGAIEDRATGLVVLGAFAIVQVVVHMVYFLHMNGKIQGGWTMLSTVFTAVFLAIAVAGTLWVMYQMNAHMMPTHESAPAVSQPAAADTAAPAVQAPAASEAAAPAPAEQSAHGAHGSN</sequence>
<evidence type="ECO:0000256" key="6">
    <source>
        <dbReference type="ARBA" id="ARBA00022475"/>
    </source>
</evidence>
<dbReference type="EMBL" id="PDEA01000001">
    <property type="protein sequence ID" value="PEH87313.1"/>
    <property type="molecule type" value="Genomic_DNA"/>
</dbReference>